<feature type="domain" description="SH3b" evidence="2">
    <location>
        <begin position="424"/>
        <end position="478"/>
    </location>
</feature>
<evidence type="ECO:0000313" key="4">
    <source>
        <dbReference type="Proteomes" id="UP001139035"/>
    </source>
</evidence>
<dbReference type="SUPFAM" id="SSF52096">
    <property type="entry name" value="ClpP/crotonase"/>
    <property type="match status" value="1"/>
</dbReference>
<dbReference type="AlphaFoldDB" id="A0A9X1P0J2"/>
<dbReference type="RefSeq" id="WP_233717776.1">
    <property type="nucleotide sequence ID" value="NZ_JAJUWU010000003.1"/>
</dbReference>
<dbReference type="Gene3D" id="3.90.226.10">
    <property type="entry name" value="2-enoyl-CoA Hydratase, Chain A, domain 1"/>
    <property type="match status" value="1"/>
</dbReference>
<evidence type="ECO:0000256" key="1">
    <source>
        <dbReference type="SAM" id="SignalP"/>
    </source>
</evidence>
<comment type="caution">
    <text evidence="3">The sequence shown here is derived from an EMBL/GenBank/DDBJ whole genome shotgun (WGS) entry which is preliminary data.</text>
</comment>
<feature type="signal peptide" evidence="1">
    <location>
        <begin position="1"/>
        <end position="36"/>
    </location>
</feature>
<protein>
    <submittedName>
        <fullName evidence="3">SH3 domain-containing protein</fullName>
    </submittedName>
</protein>
<dbReference type="Proteomes" id="UP001139035">
    <property type="component" value="Unassembled WGS sequence"/>
</dbReference>
<evidence type="ECO:0000259" key="2">
    <source>
        <dbReference type="Pfam" id="PF08239"/>
    </source>
</evidence>
<evidence type="ECO:0000313" key="3">
    <source>
        <dbReference type="EMBL" id="MCE7027096.1"/>
    </source>
</evidence>
<feature type="chain" id="PRO_5040979626" evidence="1">
    <location>
        <begin position="37"/>
        <end position="504"/>
    </location>
</feature>
<dbReference type="InterPro" id="IPR003646">
    <property type="entry name" value="SH3-like_bac-type"/>
</dbReference>
<reference evidence="3" key="1">
    <citation type="submission" date="2022-01" db="EMBL/GenBank/DDBJ databases">
        <title>Jiella avicenniae sp. nov., a novel endophytic bacterium isolated from bark of Avicennia marina.</title>
        <authorList>
            <person name="Tuo L."/>
        </authorList>
    </citation>
    <scope>NUCLEOTIDE SEQUENCE</scope>
    <source>
        <strain evidence="3">CBK1P-4</strain>
    </source>
</reference>
<keyword evidence="1" id="KW-0732">Signal</keyword>
<dbReference type="InterPro" id="IPR029045">
    <property type="entry name" value="ClpP/crotonase-like_dom_sf"/>
</dbReference>
<gene>
    <name evidence="3" type="ORF">LZD57_03755</name>
</gene>
<proteinExistence type="predicted"/>
<name>A0A9X1P0J2_9HYPH</name>
<dbReference type="Gene3D" id="2.30.30.40">
    <property type="entry name" value="SH3 Domains"/>
    <property type="match status" value="1"/>
</dbReference>
<dbReference type="Pfam" id="PF08239">
    <property type="entry name" value="SH3_3"/>
    <property type="match status" value="1"/>
</dbReference>
<accession>A0A9X1P0J2</accession>
<organism evidence="3 4">
    <name type="scientific">Jiella avicenniae</name>
    <dbReference type="NCBI Taxonomy" id="2907202"/>
    <lineage>
        <taxon>Bacteria</taxon>
        <taxon>Pseudomonadati</taxon>
        <taxon>Pseudomonadota</taxon>
        <taxon>Alphaproteobacteria</taxon>
        <taxon>Hyphomicrobiales</taxon>
        <taxon>Aurantimonadaceae</taxon>
        <taxon>Jiella</taxon>
    </lineage>
</organism>
<sequence length="504" mass="53216">MRVSFTSFRSPVPAPGTLAAALTAFSLFASSLPASAAEVTVRPDLYERVAKVKRLFPPRSQSSADGLKSDDAGAFTTLDVFSPDASSGTKPAVLRIEGQIDKGDAEKVRKVLEDWTYYPLVVSFNSPGGVFAEAFRIAEVLRYDIESQDPRIGGLIVMAGDQCLSACAIAFAASVDRAHPDTDKRLIEKGGKLGFHMPYIPEGTDTSTAGAREMLGLGYDVATQMVALLQDSANPPELLLRMLRHRTASSFYVLGGDLEAWRMGFTPVAAPGAVSAIGPAGLDTDAIGLLCNLNLTAGPIRMSGAEDEFTYFQPTLSEGQRSADLPLLTQLATSGGKSFDVTGGWFACQIRLDDESKVGVAIRRGDAACGGAGQREPGEICAAPSTGVDTVSNVFLAEAYSCRDDVVLPGTFAGERQPKIKRDVYLRDAPGRSGQVVTTLAADSAVEVTGCRVTADDQGVWYAVSRPGAKGWVSARFVGGQAETFAYRGERFAIDPPAGGEGSD</sequence>
<dbReference type="EMBL" id="JAJUWU010000003">
    <property type="protein sequence ID" value="MCE7027096.1"/>
    <property type="molecule type" value="Genomic_DNA"/>
</dbReference>
<keyword evidence="4" id="KW-1185">Reference proteome</keyword>